<dbReference type="InterPro" id="IPR018911">
    <property type="entry name" value="Gmad2_Ig-like_dom"/>
</dbReference>
<keyword evidence="5" id="KW-1185">Reference proteome</keyword>
<evidence type="ECO:0000313" key="5">
    <source>
        <dbReference type="Proteomes" id="UP000663918"/>
    </source>
</evidence>
<reference evidence="4" key="1">
    <citation type="submission" date="2020-09" db="EMBL/GenBank/DDBJ databases">
        <title>Brevundimonas sp. LVF2 isolated from a puddle in Goettingen, Germany.</title>
        <authorList>
            <person name="Friedrich I."/>
            <person name="Klassen A."/>
            <person name="Hannes N."/>
            <person name="Schneider D."/>
            <person name="Hertel R."/>
            <person name="Daniel R."/>
        </authorList>
    </citation>
    <scope>NUCLEOTIDE SEQUENCE</scope>
    <source>
        <strain evidence="4">LVF2</strain>
    </source>
</reference>
<dbReference type="EMBL" id="CP062222">
    <property type="protein sequence ID" value="QTC93119.1"/>
    <property type="molecule type" value="Genomic_DNA"/>
</dbReference>
<proteinExistence type="predicted"/>
<evidence type="ECO:0000313" key="4">
    <source>
        <dbReference type="EMBL" id="QTC93119.1"/>
    </source>
</evidence>
<evidence type="ECO:0000256" key="1">
    <source>
        <dbReference type="SAM" id="MobiDB-lite"/>
    </source>
</evidence>
<evidence type="ECO:0000256" key="2">
    <source>
        <dbReference type="SAM" id="SignalP"/>
    </source>
</evidence>
<sequence>MRQHLALGAVMLGLAACGQPATSSAPSDASAPPAEAPSPAVTFPTGVSVTSPAAGATTASPLTVTGVAPNDWYFEAVFDAVLLDAQGNLLTQAPAQAQTDWTQPGPVPFKAVLSYAVDATQTGTVVLTEDQTAKGEDGDDAPVREVRIPVVLRAH</sequence>
<dbReference type="PROSITE" id="PS51257">
    <property type="entry name" value="PROKAR_LIPOPROTEIN"/>
    <property type="match status" value="1"/>
</dbReference>
<dbReference type="Pfam" id="PF10648">
    <property type="entry name" value="Gmad2"/>
    <property type="match status" value="1"/>
</dbReference>
<name>A0A975C4V7_9CAUL</name>
<dbReference type="Proteomes" id="UP000663918">
    <property type="component" value="Chromosome"/>
</dbReference>
<feature type="domain" description="Bacterial spore germination immunoglobulin-like" evidence="3">
    <location>
        <begin position="47"/>
        <end position="135"/>
    </location>
</feature>
<organism evidence="4 5">
    <name type="scientific">Brevundimonas goettingensis</name>
    <dbReference type="NCBI Taxonomy" id="2774190"/>
    <lineage>
        <taxon>Bacteria</taxon>
        <taxon>Pseudomonadati</taxon>
        <taxon>Pseudomonadota</taxon>
        <taxon>Alphaproteobacteria</taxon>
        <taxon>Caulobacterales</taxon>
        <taxon>Caulobacteraceae</taxon>
        <taxon>Brevundimonas</taxon>
    </lineage>
</organism>
<dbReference type="RefSeq" id="WP_207932395.1">
    <property type="nucleotide sequence ID" value="NZ_CP062222.1"/>
</dbReference>
<protein>
    <recommendedName>
        <fullName evidence="3">Bacterial spore germination immunoglobulin-like domain-containing protein</fullName>
    </recommendedName>
</protein>
<gene>
    <name evidence="4" type="ORF">IFJ75_09910</name>
</gene>
<dbReference type="KEGG" id="bgoe:IFJ75_09910"/>
<feature type="region of interest" description="Disordered" evidence="1">
    <location>
        <begin position="21"/>
        <end position="43"/>
    </location>
</feature>
<feature type="signal peptide" evidence="2">
    <location>
        <begin position="1"/>
        <end position="21"/>
    </location>
</feature>
<feature type="compositionally biased region" description="Low complexity" evidence="1">
    <location>
        <begin position="21"/>
        <end position="40"/>
    </location>
</feature>
<keyword evidence="2" id="KW-0732">Signal</keyword>
<evidence type="ECO:0000259" key="3">
    <source>
        <dbReference type="Pfam" id="PF10648"/>
    </source>
</evidence>
<dbReference type="AlphaFoldDB" id="A0A975C4V7"/>
<feature type="chain" id="PRO_5037386812" description="Bacterial spore germination immunoglobulin-like domain-containing protein" evidence="2">
    <location>
        <begin position="22"/>
        <end position="155"/>
    </location>
</feature>
<accession>A0A975C4V7</accession>